<dbReference type="Proteomes" id="UP000574690">
    <property type="component" value="Unassembled WGS sequence"/>
</dbReference>
<keyword evidence="2" id="KW-0472">Membrane</keyword>
<name>A0A850CA26_9ACTN</name>
<evidence type="ECO:0000256" key="2">
    <source>
        <dbReference type="SAM" id="Phobius"/>
    </source>
</evidence>
<dbReference type="InterPro" id="IPR029063">
    <property type="entry name" value="SAM-dependent_MTases_sf"/>
</dbReference>
<evidence type="ECO:0008006" key="5">
    <source>
        <dbReference type="Google" id="ProtNLM"/>
    </source>
</evidence>
<keyword evidence="1" id="KW-0175">Coiled coil</keyword>
<accession>A0A850CA26</accession>
<protein>
    <recommendedName>
        <fullName evidence="5">O-methyltransferase YrrM</fullName>
    </recommendedName>
</protein>
<dbReference type="SUPFAM" id="SSF53335">
    <property type="entry name" value="S-adenosyl-L-methionine-dependent methyltransferases"/>
    <property type="match status" value="1"/>
</dbReference>
<dbReference type="Pfam" id="PF13578">
    <property type="entry name" value="Methyltransf_24"/>
    <property type="match status" value="1"/>
</dbReference>
<dbReference type="EMBL" id="JABFXE010000218">
    <property type="protein sequence ID" value="NUQ87832.1"/>
    <property type="molecule type" value="Genomic_DNA"/>
</dbReference>
<reference evidence="3 4" key="1">
    <citation type="submission" date="2020-05" db="EMBL/GenBank/DDBJ databases">
        <title>DNA-SIP metagenomic assembled genomes.</title>
        <authorList>
            <person name="Yu J."/>
        </authorList>
    </citation>
    <scope>NUCLEOTIDE SEQUENCE [LARGE SCALE GENOMIC DNA]</scope>
    <source>
        <strain evidence="3">Bin5.27</strain>
    </source>
</reference>
<organism evidence="3 4">
    <name type="scientific">Glycomyces artemisiae</name>
    <dbReference type="NCBI Taxonomy" id="1076443"/>
    <lineage>
        <taxon>Bacteria</taxon>
        <taxon>Bacillati</taxon>
        <taxon>Actinomycetota</taxon>
        <taxon>Actinomycetes</taxon>
        <taxon>Glycomycetales</taxon>
        <taxon>Glycomycetaceae</taxon>
        <taxon>Glycomyces</taxon>
    </lineage>
</organism>
<dbReference type="Gene3D" id="3.40.50.150">
    <property type="entry name" value="Vaccinia Virus protein VP39"/>
    <property type="match status" value="1"/>
</dbReference>
<sequence length="361" mass="39651">MSFRISAALTGAVALAAAGGAGYLLGGPALAGYALFSTALCGAAALLWRQSRRAQAEQRRQQAAVRQLTEKVSGLSRRVKRLQEDQEQGRRHLAERIDATYARIRQVPGDTRRLVREDDRSGRVLDAIGAVREEVESIPRMTRRLVREWNRIVYAEVEDLTALYRDIEPDRALPPMHGWSAGADLARYLYREVAEAGRSSVLECGSGTTTVILAYAFRARGHGRVVSLEHDPRFAAATRQMIEERGLGEWAEVVDAPLADAVVGDAAWPWYDLDAVPEGPFDLLLVDGPPASVGPEARYPAVPLLLDRLAKDALVVLDDTRRPDERAIGERWAAEFEGFALESLGHDHGTLVLRRGSDTAL</sequence>
<feature type="transmembrane region" description="Helical" evidence="2">
    <location>
        <begin position="30"/>
        <end position="48"/>
    </location>
</feature>
<keyword evidence="2" id="KW-1133">Transmembrane helix</keyword>
<evidence type="ECO:0000256" key="1">
    <source>
        <dbReference type="SAM" id="Coils"/>
    </source>
</evidence>
<comment type="caution">
    <text evidence="3">The sequence shown here is derived from an EMBL/GenBank/DDBJ whole genome shotgun (WGS) entry which is preliminary data.</text>
</comment>
<feature type="coiled-coil region" evidence="1">
    <location>
        <begin position="51"/>
        <end position="85"/>
    </location>
</feature>
<evidence type="ECO:0000313" key="4">
    <source>
        <dbReference type="Proteomes" id="UP000574690"/>
    </source>
</evidence>
<gene>
    <name evidence="3" type="ORF">HOQ43_05155</name>
</gene>
<dbReference type="AlphaFoldDB" id="A0A850CA26"/>
<evidence type="ECO:0000313" key="3">
    <source>
        <dbReference type="EMBL" id="NUQ87832.1"/>
    </source>
</evidence>
<dbReference type="CDD" id="cd02440">
    <property type="entry name" value="AdoMet_MTases"/>
    <property type="match status" value="1"/>
</dbReference>
<proteinExistence type="predicted"/>
<keyword evidence="2" id="KW-0812">Transmembrane</keyword>